<gene>
    <name evidence="1" type="ORF">NONO_c46650</name>
</gene>
<dbReference type="HOGENOM" id="CLU_112005_0_0_11"/>
<accession>W5TJW5</accession>
<dbReference type="eggNOG" id="COG2764">
    <property type="taxonomic scope" value="Bacteria"/>
</dbReference>
<name>W5TJW5_9NOCA</name>
<evidence type="ECO:0000313" key="2">
    <source>
        <dbReference type="Proteomes" id="UP000019150"/>
    </source>
</evidence>
<proteinExistence type="predicted"/>
<evidence type="ECO:0000313" key="1">
    <source>
        <dbReference type="EMBL" id="AHH19449.1"/>
    </source>
</evidence>
<reference evidence="1 2" key="1">
    <citation type="journal article" date="2014" name="Appl. Environ. Microbiol.">
        <title>Insights into the Microbial Degradation of Rubber and Gutta-Percha by Analysis of the Complete Genome of Nocardia nova SH22a.</title>
        <authorList>
            <person name="Luo Q."/>
            <person name="Hiessl S."/>
            <person name="Poehlein A."/>
            <person name="Daniel R."/>
            <person name="Steinbuchel A."/>
        </authorList>
    </citation>
    <scope>NUCLEOTIDE SEQUENCE [LARGE SCALE GENOMIC DNA]</scope>
    <source>
        <strain evidence="1">SH22a</strain>
    </source>
</reference>
<dbReference type="RefSeq" id="WP_025350850.1">
    <property type="nucleotide sequence ID" value="NZ_CP006850.1"/>
</dbReference>
<dbReference type="OrthoDB" id="4825162at2"/>
<dbReference type="PANTHER" id="PTHR36503">
    <property type="entry name" value="BLR2520 PROTEIN"/>
    <property type="match status" value="1"/>
</dbReference>
<dbReference type="PATRIC" id="fig|1415166.3.peg.4796"/>
<organism evidence="1 2">
    <name type="scientific">Nocardia nova SH22a</name>
    <dbReference type="NCBI Taxonomy" id="1415166"/>
    <lineage>
        <taxon>Bacteria</taxon>
        <taxon>Bacillati</taxon>
        <taxon>Actinomycetota</taxon>
        <taxon>Actinomycetes</taxon>
        <taxon>Mycobacteriales</taxon>
        <taxon>Nocardiaceae</taxon>
        <taxon>Nocardia</taxon>
    </lineage>
</organism>
<keyword evidence="2" id="KW-1185">Reference proteome</keyword>
<evidence type="ECO:0008006" key="3">
    <source>
        <dbReference type="Google" id="ProtNLM"/>
    </source>
</evidence>
<sequence length="209" mass="21671">MNITTDQSTIAAVTVEVEDPTAAAAFYEAAFGLGDRLRVRKATAPTSGFRGYILSLVVSQPNIVDGFIASAVAAGATTVKPAKKSFWGYGGVVQAPDGAIWKIATSAKKDTGPATREIDDFVLLLGVDSVKATKQFYTERGLAVAKSFGGKYAEFESPAGSVKLALYGRKAAAKDAGVPAEGSGSHRIAVGSALGSFTDPDGFVWEVEV</sequence>
<dbReference type="STRING" id="1415166.NONO_c46650"/>
<dbReference type="Gene3D" id="3.10.180.10">
    <property type="entry name" value="2,3-Dihydroxybiphenyl 1,2-Dioxygenase, domain 1"/>
    <property type="match status" value="2"/>
</dbReference>
<dbReference type="AlphaFoldDB" id="W5TJW5"/>
<dbReference type="EMBL" id="CP006850">
    <property type="protein sequence ID" value="AHH19449.1"/>
    <property type="molecule type" value="Genomic_DNA"/>
</dbReference>
<dbReference type="Proteomes" id="UP000019150">
    <property type="component" value="Chromosome"/>
</dbReference>
<dbReference type="KEGG" id="nno:NONO_c46650"/>
<dbReference type="InterPro" id="IPR029068">
    <property type="entry name" value="Glyas_Bleomycin-R_OHBP_Dase"/>
</dbReference>
<protein>
    <recommendedName>
        <fullName evidence="3">Glyoxalase-like domain-containing protein</fullName>
    </recommendedName>
</protein>
<dbReference type="SUPFAM" id="SSF54593">
    <property type="entry name" value="Glyoxalase/Bleomycin resistance protein/Dihydroxybiphenyl dioxygenase"/>
    <property type="match status" value="1"/>
</dbReference>
<dbReference type="PANTHER" id="PTHR36503:SF1">
    <property type="entry name" value="BLR2520 PROTEIN"/>
    <property type="match status" value="1"/>
</dbReference>